<dbReference type="InterPro" id="IPR050333">
    <property type="entry name" value="SLRP"/>
</dbReference>
<keyword evidence="4" id="KW-1133">Transmembrane helix</keyword>
<dbReference type="InterPro" id="IPR000483">
    <property type="entry name" value="Cys-rich_flank_reg_C"/>
</dbReference>
<name>A0AAV7W960_PLEWA</name>
<feature type="chain" id="PRO_5043843559" description="LRRCT domain-containing protein" evidence="5">
    <location>
        <begin position="23"/>
        <end position="548"/>
    </location>
</feature>
<evidence type="ECO:0000313" key="8">
    <source>
        <dbReference type="Proteomes" id="UP001066276"/>
    </source>
</evidence>
<evidence type="ECO:0000256" key="5">
    <source>
        <dbReference type="SAM" id="SignalP"/>
    </source>
</evidence>
<keyword evidence="1" id="KW-0433">Leucine-rich repeat</keyword>
<keyword evidence="2 5" id="KW-0732">Signal</keyword>
<evidence type="ECO:0000256" key="1">
    <source>
        <dbReference type="ARBA" id="ARBA00022614"/>
    </source>
</evidence>
<dbReference type="Pfam" id="PF13855">
    <property type="entry name" value="LRR_8"/>
    <property type="match status" value="3"/>
</dbReference>
<dbReference type="InterPro" id="IPR032675">
    <property type="entry name" value="LRR_dom_sf"/>
</dbReference>
<feature type="transmembrane region" description="Helical" evidence="4">
    <location>
        <begin position="516"/>
        <end position="541"/>
    </location>
</feature>
<organism evidence="7 8">
    <name type="scientific">Pleurodeles waltl</name>
    <name type="common">Iberian ribbed newt</name>
    <dbReference type="NCBI Taxonomy" id="8319"/>
    <lineage>
        <taxon>Eukaryota</taxon>
        <taxon>Metazoa</taxon>
        <taxon>Chordata</taxon>
        <taxon>Craniata</taxon>
        <taxon>Vertebrata</taxon>
        <taxon>Euteleostomi</taxon>
        <taxon>Amphibia</taxon>
        <taxon>Batrachia</taxon>
        <taxon>Caudata</taxon>
        <taxon>Salamandroidea</taxon>
        <taxon>Salamandridae</taxon>
        <taxon>Pleurodelinae</taxon>
        <taxon>Pleurodeles</taxon>
    </lineage>
</organism>
<dbReference type="InterPro" id="IPR001611">
    <property type="entry name" value="Leu-rich_rpt"/>
</dbReference>
<evidence type="ECO:0000259" key="6">
    <source>
        <dbReference type="SMART" id="SM00082"/>
    </source>
</evidence>
<evidence type="ECO:0000256" key="4">
    <source>
        <dbReference type="SAM" id="Phobius"/>
    </source>
</evidence>
<keyword evidence="4" id="KW-0812">Transmembrane</keyword>
<dbReference type="PANTHER" id="PTHR45712:SF22">
    <property type="entry name" value="INSULIN-LIKE GROWTH FACTOR-BINDING PROTEIN COMPLEX ACID LABILE SUBUNIT"/>
    <property type="match status" value="1"/>
</dbReference>
<dbReference type="Proteomes" id="UP001066276">
    <property type="component" value="Chromosome 1_2"/>
</dbReference>
<dbReference type="EMBL" id="JANPWB010000002">
    <property type="protein sequence ID" value="KAJ1209526.1"/>
    <property type="molecule type" value="Genomic_DNA"/>
</dbReference>
<accession>A0AAV7W960</accession>
<keyword evidence="4" id="KW-0472">Membrane</keyword>
<comment type="caution">
    <text evidence="7">The sequence shown here is derived from an EMBL/GenBank/DDBJ whole genome shotgun (WGS) entry which is preliminary data.</text>
</comment>
<dbReference type="SUPFAM" id="SSF52058">
    <property type="entry name" value="L domain-like"/>
    <property type="match status" value="2"/>
</dbReference>
<dbReference type="PROSITE" id="PS51450">
    <property type="entry name" value="LRR"/>
    <property type="match status" value="1"/>
</dbReference>
<dbReference type="Gene3D" id="3.80.10.10">
    <property type="entry name" value="Ribonuclease Inhibitor"/>
    <property type="match status" value="1"/>
</dbReference>
<feature type="domain" description="LRRCT" evidence="6">
    <location>
        <begin position="464"/>
        <end position="513"/>
    </location>
</feature>
<dbReference type="SMART" id="SM00369">
    <property type="entry name" value="LRR_TYP"/>
    <property type="match status" value="6"/>
</dbReference>
<dbReference type="FunFam" id="3.80.10.10:FF:001360">
    <property type="entry name" value="Uncharacterized protein"/>
    <property type="match status" value="1"/>
</dbReference>
<evidence type="ECO:0000256" key="3">
    <source>
        <dbReference type="ARBA" id="ARBA00022737"/>
    </source>
</evidence>
<dbReference type="InterPro" id="IPR003591">
    <property type="entry name" value="Leu-rich_rpt_typical-subtyp"/>
</dbReference>
<keyword evidence="3" id="KW-0677">Repeat</keyword>
<evidence type="ECO:0000256" key="2">
    <source>
        <dbReference type="ARBA" id="ARBA00022729"/>
    </source>
</evidence>
<keyword evidence="8" id="KW-1185">Reference proteome</keyword>
<proteinExistence type="predicted"/>
<protein>
    <recommendedName>
        <fullName evidence="6">LRRCT domain-containing protein</fullName>
    </recommendedName>
</protein>
<reference evidence="7" key="1">
    <citation type="journal article" date="2022" name="bioRxiv">
        <title>Sequencing and chromosome-scale assembly of the giantPleurodeles waltlgenome.</title>
        <authorList>
            <person name="Brown T."/>
            <person name="Elewa A."/>
            <person name="Iarovenko S."/>
            <person name="Subramanian E."/>
            <person name="Araus A.J."/>
            <person name="Petzold A."/>
            <person name="Susuki M."/>
            <person name="Suzuki K.-i.T."/>
            <person name="Hayashi T."/>
            <person name="Toyoda A."/>
            <person name="Oliveira C."/>
            <person name="Osipova E."/>
            <person name="Leigh N.D."/>
            <person name="Simon A."/>
            <person name="Yun M.H."/>
        </authorList>
    </citation>
    <scope>NUCLEOTIDE SEQUENCE</scope>
    <source>
        <strain evidence="7">20211129_DDA</strain>
        <tissue evidence="7">Liver</tissue>
    </source>
</reference>
<feature type="signal peptide" evidence="5">
    <location>
        <begin position="1"/>
        <end position="22"/>
    </location>
</feature>
<evidence type="ECO:0000313" key="7">
    <source>
        <dbReference type="EMBL" id="KAJ1209526.1"/>
    </source>
</evidence>
<gene>
    <name evidence="7" type="ORF">NDU88_004901</name>
</gene>
<dbReference type="SMART" id="SM00082">
    <property type="entry name" value="LRRCT"/>
    <property type="match status" value="1"/>
</dbReference>
<dbReference type="AlphaFoldDB" id="A0AAV7W960"/>
<sequence>MALRKCFLALALTAHLSCEGSSLQVSAAGKTCVKVIGDESYTCCDLGLNEIPESLPSSLKILDFSFNAIFAIYQSTFSRLRSLRHLDLTRCLISWLYEGAFASNPDLDTLVLIGNPLISVEISVILVGLMGVNAHILRIGTFQDVADNIGIAPHMLQAICNITTAEVNLQNMHFSGLSSSTFQCLTKIQKLDLTNTGLSDLPSGISNNSLLTDLILNENSFEHACDIKLASFPFLTRLSLKRTEALQLGSGCFKDLAKLQYLDLSISGIGSSDCCSAQFQGLVSLKYLNLSYNDMHTVQDLAFQDNIHLELLDFTHTHLKVNASQKPFRNLQHLRMLNLSSSHADTSNRDLLTGLKSLVILNLKGNAFSSGIIHSSNLLQQVPNLEVLILSECELIAIDNEAFHNLTKLKYVLLNRNKLTMFSTNAFYDLRQIVLNFAENHIKIIPQKMVNGISGLSIIDLSYNPLDCSCDNIEFLTWLHKNMDKMENLEETSCSTPNALAGTRLDMVMLSCGVPVVVIVLIVVLLPLLIAASAFMILYCLKRRYHSI</sequence>
<dbReference type="PANTHER" id="PTHR45712">
    <property type="entry name" value="AGAP008170-PA"/>
    <property type="match status" value="1"/>
</dbReference>
<dbReference type="GO" id="GO:0005615">
    <property type="term" value="C:extracellular space"/>
    <property type="evidence" value="ECO:0007669"/>
    <property type="project" value="TreeGrafter"/>
</dbReference>